<dbReference type="AlphaFoldDB" id="A0A161PUS8"/>
<reference evidence="1 2" key="1">
    <citation type="submission" date="2015-12" db="EMBL/GenBank/DDBJ databases">
        <title>Draft genome of Thermovenabulum gondwanense isolated from a red thermophilic microbial mat colonisisng an outflow channel of a bore well.</title>
        <authorList>
            <person name="Patel B.K."/>
        </authorList>
    </citation>
    <scope>NUCLEOTIDE SEQUENCE [LARGE SCALE GENOMIC DNA]</scope>
    <source>
        <strain evidence="1 2">R270</strain>
    </source>
</reference>
<accession>A0A161PUS8</accession>
<dbReference type="STRING" id="520767.ATZ99_11530"/>
<comment type="caution">
    <text evidence="1">The sequence shown here is derived from an EMBL/GenBank/DDBJ whole genome shotgun (WGS) entry which is preliminary data.</text>
</comment>
<evidence type="ECO:0000313" key="2">
    <source>
        <dbReference type="Proteomes" id="UP000075737"/>
    </source>
</evidence>
<proteinExistence type="predicted"/>
<sequence>MNFEELKKSLESTGLNAESISKIMAEYGITPDNMEKARELLEQLGIKEIDQKGLENVMKSFVDILPPEVKKQVKQLALEFEKFYPDMPMPEDMKKMLEKWSS</sequence>
<protein>
    <submittedName>
        <fullName evidence="1">Uncharacterized protein</fullName>
    </submittedName>
</protein>
<keyword evidence="2" id="KW-1185">Reference proteome</keyword>
<organism evidence="1 2">
    <name type="scientific">Thermovenabulum gondwanense</name>
    <dbReference type="NCBI Taxonomy" id="520767"/>
    <lineage>
        <taxon>Bacteria</taxon>
        <taxon>Bacillati</taxon>
        <taxon>Bacillota</taxon>
        <taxon>Clostridia</taxon>
        <taxon>Thermosediminibacterales</taxon>
        <taxon>Thermosediminibacteraceae</taxon>
        <taxon>Thermovenabulum</taxon>
    </lineage>
</organism>
<dbReference type="RefSeq" id="WP_068748281.1">
    <property type="nucleotide sequence ID" value="NZ_LOHZ01000027.1"/>
</dbReference>
<evidence type="ECO:0000313" key="1">
    <source>
        <dbReference type="EMBL" id="KYO66525.1"/>
    </source>
</evidence>
<dbReference type="EMBL" id="LOHZ01000027">
    <property type="protein sequence ID" value="KYO66525.1"/>
    <property type="molecule type" value="Genomic_DNA"/>
</dbReference>
<dbReference type="OrthoDB" id="1724627at2"/>
<dbReference type="Proteomes" id="UP000075737">
    <property type="component" value="Unassembled WGS sequence"/>
</dbReference>
<name>A0A161PUS8_9FIRM</name>
<gene>
    <name evidence="1" type="ORF">ATZ99_11530</name>
</gene>